<dbReference type="InterPro" id="IPR000742">
    <property type="entry name" value="EGF"/>
</dbReference>
<feature type="compositionally biased region" description="Low complexity" evidence="4">
    <location>
        <begin position="1802"/>
        <end position="1817"/>
    </location>
</feature>
<evidence type="ECO:0000313" key="8">
    <source>
        <dbReference type="EMBL" id="JAT98663.1"/>
    </source>
</evidence>
<dbReference type="InterPro" id="IPR013320">
    <property type="entry name" value="ConA-like_dom_sf"/>
</dbReference>
<evidence type="ECO:0000259" key="7">
    <source>
        <dbReference type="PROSITE" id="PS50060"/>
    </source>
</evidence>
<dbReference type="InterPro" id="IPR002172">
    <property type="entry name" value="LDrepeatLR_classA_rpt"/>
</dbReference>
<keyword evidence="5" id="KW-0812">Transmembrane</keyword>
<dbReference type="SMART" id="SM00137">
    <property type="entry name" value="MAM"/>
    <property type="match status" value="5"/>
</dbReference>
<reference evidence="8" key="1">
    <citation type="journal article" date="2017" name="Front. Cell. Infect. Microbiol.">
        <title>The Distinct Transcriptional Response of the Midgut of Amblyomma sculptum and Amblyomma aureolatum Ticks to Rickettsia rickettsii Correlates to Their Differences in Susceptibility to Infection.</title>
        <authorList>
            <person name="Martins L.A."/>
            <person name="Galletti M.F.B.M."/>
            <person name="Ribeiro J.M."/>
            <person name="Fujita A."/>
            <person name="Costa F.B."/>
            <person name="Labruna M.B."/>
            <person name="Daffre S."/>
            <person name="Fogaca A.C."/>
        </authorList>
    </citation>
    <scope>NUCLEOTIDE SEQUENCE</scope>
</reference>
<keyword evidence="1 2" id="KW-1015">Disulfide bond</keyword>
<dbReference type="Gene3D" id="2.10.25.10">
    <property type="entry name" value="Laminin"/>
    <property type="match status" value="1"/>
</dbReference>
<feature type="domain" description="MAM" evidence="7">
    <location>
        <begin position="1"/>
        <end position="160"/>
    </location>
</feature>
<organism evidence="8">
    <name type="scientific">Amblyomma aureolatum</name>
    <dbReference type="NCBI Taxonomy" id="187763"/>
    <lineage>
        <taxon>Eukaryota</taxon>
        <taxon>Metazoa</taxon>
        <taxon>Ecdysozoa</taxon>
        <taxon>Arthropoda</taxon>
        <taxon>Chelicerata</taxon>
        <taxon>Arachnida</taxon>
        <taxon>Acari</taxon>
        <taxon>Parasitiformes</taxon>
        <taxon>Ixodida</taxon>
        <taxon>Ixodoidea</taxon>
        <taxon>Ixodidae</taxon>
        <taxon>Amblyomminae</taxon>
        <taxon>Amblyomma</taxon>
    </lineage>
</organism>
<evidence type="ECO:0000259" key="6">
    <source>
        <dbReference type="PROSITE" id="PS50026"/>
    </source>
</evidence>
<dbReference type="CDD" id="cd06263">
    <property type="entry name" value="MAM"/>
    <property type="match status" value="3"/>
</dbReference>
<protein>
    <submittedName>
        <fullName evidence="8">Putative thyroid hormone-induced protein b</fullName>
    </submittedName>
</protein>
<feature type="transmembrane region" description="Helical" evidence="5">
    <location>
        <begin position="1964"/>
        <end position="1985"/>
    </location>
</feature>
<feature type="domain" description="MAM" evidence="7">
    <location>
        <begin position="1530"/>
        <end position="1611"/>
    </location>
</feature>
<dbReference type="PANTHER" id="PTHR23282">
    <property type="entry name" value="APICAL ENDOSOMAL GLYCOPROTEIN PRECURSOR"/>
    <property type="match status" value="1"/>
</dbReference>
<dbReference type="SUPFAM" id="SSF49899">
    <property type="entry name" value="Concanavalin A-like lectins/glucanases"/>
    <property type="match status" value="10"/>
</dbReference>
<evidence type="ECO:0000256" key="3">
    <source>
        <dbReference type="PROSITE-ProRule" id="PRU00124"/>
    </source>
</evidence>
<feature type="compositionally biased region" description="Polar residues" evidence="4">
    <location>
        <begin position="1735"/>
        <end position="1758"/>
    </location>
</feature>
<feature type="disulfide bond" evidence="3">
    <location>
        <begin position="1892"/>
        <end position="1907"/>
    </location>
</feature>
<feature type="domain" description="MAM" evidence="7">
    <location>
        <begin position="697"/>
        <end position="867"/>
    </location>
</feature>
<name>A0A1E1XHJ0_9ACAR</name>
<dbReference type="InterPro" id="IPR000998">
    <property type="entry name" value="MAM_dom"/>
</dbReference>
<dbReference type="PROSITE" id="PS50026">
    <property type="entry name" value="EGF_3"/>
    <property type="match status" value="1"/>
</dbReference>
<feature type="domain" description="MAM" evidence="7">
    <location>
        <begin position="347"/>
        <end position="507"/>
    </location>
</feature>
<dbReference type="CDD" id="cd00112">
    <property type="entry name" value="LDLa"/>
    <property type="match status" value="2"/>
</dbReference>
<dbReference type="SUPFAM" id="SSF57424">
    <property type="entry name" value="LDL receptor-like module"/>
    <property type="match status" value="2"/>
</dbReference>
<dbReference type="GO" id="GO:0016020">
    <property type="term" value="C:membrane"/>
    <property type="evidence" value="ECO:0007669"/>
    <property type="project" value="InterPro"/>
</dbReference>
<sequence>CDFETGVCEFTSNCKGGDCFVPVRAKLVDQGPTIDHTTGTGDGWYSQVQFSKSAWYESVAKLELSTTGPFCFLAWVHASGFKLPRVEMASSHENADWHVDEADKERVFFRAQSSNTELWQKVQYNEERQGAVKLEIRAWHFSNGSVGVDDLALTSVPCPEDPADGSCSFDRSVCGYENAVGGRGNKWRMVPPGRSASRNRAVALDHTTDTMWGGYVHLFVPANTNSSRSLTSPVLSEPPESEHSRCIRFFYYAPPSKQNSGLQLYLDRNPGSALPSDGFAGMEQLWSADYSSLISGLWMPVEVGFTVHGKHKLAFRAYVGVLQNSAWYCAVDDIEVYACADQKGEQIGCNFDNGHMCNWTALLQPSSSAGVWKLSDLRSGEPHFPYKDHTQGTTDAGFVYAENKDGGSLLKAVLTSPTLDAGWVGAACLTFWHFAVFSDPESCNLTVSPLSEVPWWSSTHELQRAWKQEVVRAWLRADQRQFTLEASLRDALIAVDDIELTFGACSSEQRGLSCDFERGPCTWINPMSKRKTWEWLLRGGPLKTDLPQPPNDHTLSSADAPGSFMLVSGREMLLRGSAELHSEVVNLKAAGVQCMDFWYTVHGSRDAELTFKVIVHQTTPGAAKKSEEIWFHKGGNATAWQLGRVTIPRRHKVVFEAAVLQSRDGYIALDDISIYISDDCWTIPAEATSGKAANVLLECSWNTPRRCLWSRPEEISGTWKLGSRSAPRSALAPATSPDGKPNNFIYLSCEKLHQESGVVSAFLNSPIVEQQQMPVCVRFAFHMFGPARRQLVFALGIRKDFASVKSETSVLFQAHGGTVIDRWHHLARTVRFTSAATTLEFFASSDKCERGDIALSDIHVTPGPCTTGDSIQGFSDFEHDMGFWYNNGWNHVLTGMSGDMASATLRSGPADSAGFLQLTSTGAANTASLRSFVWTASHHPRSVELWYYGNATGNWSLSVHLADKTGSPLALLWALPSAPEMKTWSLARAEIPVQTEDFTVVIEGRLWPRSGANALVAVDNVMLDLFPPVHVANCDFQRDLCGYVGSFDSDFRWLVGSGRVFRSQPGAATYEAISSGAGRFAYIDPTAAPSAKLTATLRSAIFNSGGNENVTVRYFRNGTAFTSFQVHQLAGVGGRKRASRMLLADLASGDQWQDVVLPLHPAGVCQLEFTLTGSPKENKGLAAIASISVISAGKDVQVVTEESSLDLFCDFDQGSYCLWKSDAAADGQPLWAMNDPATGQPPFPLYDHSTRNQSGRFIFSWNNGSVSTVARIKSVPLSRGWSPSSHCFSFWYFMLTDHNSSLSVTLAPSKSYSWSEPGARMATWAPAVVRFNETKVGKKAQIVLAASIDSGLVAVDDFLVTLGDCPRAPLCTFEGGVECGHAADMNNVRDWTVQQGSRFGVPDHTLRNMLGHYLYLNTSAVRQSRSSIARIYLPVRDSTAGVCLTFWWRAHGEQSEISVYRFAQAEGLGNALVSLDTEDNLMWNGRSVNITSDRPWQAVFEALLPNYATTESGVLLDDIELADGACPDQNSCTFEGSTCVAWQDSNDPYATGQWELERADLSVFPSDHTTGAPKGHYLRFSAEVPGKLAALTAGGGSGDGPRCATFWYLLSDELQGLTLLAGPAYFNESTHGQWQSAQFSLTLYHRSIIAVSGANPKAFALIDDLLVHDDCAWQGDYSTAATAGTDVTTPKVRTNPGAVTAASTSQVTVTPGIESTTAGLTSAVTATTEHEATTIVSKSPETATTDKIATTVPSTLPGTATAQTETTAAGSKSPATKTGSETTTVASTSAVTVTTAIASVTAEKTSPTKPATSSATPERPASTTTGSGGRGCGIGMLSCRDGAHCIPALLLCDGVRDCPNGADEICGDHQFCPDGHYYCQKPPSCLGRSKLCDGFQDCKDGSDELLCFVCPGYFCRNEGNCGFYPASGAPNCSCKPGFEGNRCQRQPATPTIASARVAGATGPWAYVTPVLVLLILGSILGVFYLRRKRRNEIEETRQVVVENPIYGLDLSQIDTPRQSRRSRQSWFSRTFRFSNATNVSATEC</sequence>
<accession>A0A1E1XHJ0</accession>
<feature type="domain" description="EGF-like" evidence="6">
    <location>
        <begin position="1908"/>
        <end position="1944"/>
    </location>
</feature>
<dbReference type="InterPro" id="IPR051560">
    <property type="entry name" value="MAM_domain-containing"/>
</dbReference>
<dbReference type="PRINTS" id="PR00261">
    <property type="entry name" value="LDLRECEPTOR"/>
</dbReference>
<feature type="domain" description="MAM" evidence="7">
    <location>
        <begin position="1207"/>
        <end position="1367"/>
    </location>
</feature>
<feature type="region of interest" description="Disordered" evidence="4">
    <location>
        <begin position="1731"/>
        <end position="1783"/>
    </location>
</feature>
<dbReference type="PROSITE" id="PS01186">
    <property type="entry name" value="EGF_2"/>
    <property type="match status" value="1"/>
</dbReference>
<dbReference type="PROSITE" id="PS50060">
    <property type="entry name" value="MAM_2"/>
    <property type="match status" value="10"/>
</dbReference>
<feature type="domain" description="MAM" evidence="7">
    <location>
        <begin position="1369"/>
        <end position="1528"/>
    </location>
</feature>
<feature type="disulfide bond" evidence="2">
    <location>
        <begin position="1915"/>
        <end position="1932"/>
    </location>
</feature>
<proteinExistence type="evidence at transcript level"/>
<feature type="domain" description="MAM" evidence="7">
    <location>
        <begin position="873"/>
        <end position="1036"/>
    </location>
</feature>
<evidence type="ECO:0000256" key="5">
    <source>
        <dbReference type="SAM" id="Phobius"/>
    </source>
</evidence>
<feature type="non-terminal residue" evidence="8">
    <location>
        <position position="1"/>
    </location>
</feature>
<feature type="compositionally biased region" description="Low complexity" evidence="4">
    <location>
        <begin position="1759"/>
        <end position="1783"/>
    </location>
</feature>
<feature type="disulfide bond" evidence="2">
    <location>
        <begin position="1934"/>
        <end position="1943"/>
    </location>
</feature>
<dbReference type="SMART" id="SM00192">
    <property type="entry name" value="LDLa"/>
    <property type="match status" value="2"/>
</dbReference>
<evidence type="ECO:0000256" key="4">
    <source>
        <dbReference type="SAM" id="MobiDB-lite"/>
    </source>
</evidence>
<feature type="region of interest" description="Disordered" evidence="4">
    <location>
        <begin position="1802"/>
        <end position="1828"/>
    </location>
</feature>
<comment type="caution">
    <text evidence="2">Lacks conserved residue(s) required for the propagation of feature annotation.</text>
</comment>
<dbReference type="Pfam" id="PF00057">
    <property type="entry name" value="Ldl_recept_a"/>
    <property type="match status" value="2"/>
</dbReference>
<feature type="domain" description="MAM" evidence="7">
    <location>
        <begin position="1032"/>
        <end position="1211"/>
    </location>
</feature>
<dbReference type="PROSITE" id="PS00022">
    <property type="entry name" value="EGF_1"/>
    <property type="match status" value="1"/>
</dbReference>
<keyword evidence="5" id="KW-1133">Transmembrane helix</keyword>
<evidence type="ECO:0000256" key="1">
    <source>
        <dbReference type="ARBA" id="ARBA00023157"/>
    </source>
</evidence>
<keyword evidence="5" id="KW-0472">Membrane</keyword>
<dbReference type="Pfam" id="PF00629">
    <property type="entry name" value="MAM"/>
    <property type="match status" value="9"/>
</dbReference>
<dbReference type="Gene3D" id="2.60.120.200">
    <property type="match status" value="10"/>
</dbReference>
<dbReference type="PROSITE" id="PS50068">
    <property type="entry name" value="LDLRA_2"/>
    <property type="match status" value="2"/>
</dbReference>
<feature type="domain" description="MAM" evidence="7">
    <location>
        <begin position="165"/>
        <end position="341"/>
    </location>
</feature>
<dbReference type="EMBL" id="GFAC01000525">
    <property type="protein sequence ID" value="JAT98663.1"/>
    <property type="molecule type" value="mRNA"/>
</dbReference>
<feature type="domain" description="MAM" evidence="7">
    <location>
        <begin position="512"/>
        <end position="682"/>
    </location>
</feature>
<evidence type="ECO:0000256" key="2">
    <source>
        <dbReference type="PROSITE-ProRule" id="PRU00076"/>
    </source>
</evidence>
<keyword evidence="2" id="KW-0245">EGF-like domain</keyword>
<dbReference type="InterPro" id="IPR036055">
    <property type="entry name" value="LDL_receptor-like_sf"/>
</dbReference>
<dbReference type="Gene3D" id="4.10.400.10">
    <property type="entry name" value="Low-density Lipoprotein Receptor"/>
    <property type="match status" value="2"/>
</dbReference>
<dbReference type="PANTHER" id="PTHR23282:SF101">
    <property type="entry name" value="MAM DOMAIN-CONTAINING PROTEIN"/>
    <property type="match status" value="1"/>
</dbReference>